<dbReference type="OrthoDB" id="10255630at2759"/>
<dbReference type="PANTHER" id="PTHR14312:SF1">
    <property type="entry name" value="BASIC-LEUCINE ZIPPER TRANSCRIPTION FACTOR A"/>
    <property type="match status" value="1"/>
</dbReference>
<feature type="compositionally biased region" description="Basic and acidic residues" evidence="2">
    <location>
        <begin position="607"/>
        <end position="626"/>
    </location>
</feature>
<comment type="caution">
    <text evidence="3">The sequence shown here is derived from an EMBL/GenBank/DDBJ whole genome shotgun (WGS) entry which is preliminary data.</text>
</comment>
<evidence type="ECO:0000313" key="4">
    <source>
        <dbReference type="Proteomes" id="UP000738325"/>
    </source>
</evidence>
<feature type="compositionally biased region" description="Polar residues" evidence="2">
    <location>
        <begin position="551"/>
        <end position="560"/>
    </location>
</feature>
<evidence type="ECO:0000256" key="2">
    <source>
        <dbReference type="SAM" id="MobiDB-lite"/>
    </source>
</evidence>
<proteinExistence type="predicted"/>
<dbReference type="AlphaFoldDB" id="A0A9P6RGF5"/>
<feature type="compositionally biased region" description="Low complexity" evidence="2">
    <location>
        <begin position="47"/>
        <end position="62"/>
    </location>
</feature>
<accession>A0A9P6RGF5</accession>
<organism evidence="3 4">
    <name type="scientific">Dissophora globulifera</name>
    <dbReference type="NCBI Taxonomy" id="979702"/>
    <lineage>
        <taxon>Eukaryota</taxon>
        <taxon>Fungi</taxon>
        <taxon>Fungi incertae sedis</taxon>
        <taxon>Mucoromycota</taxon>
        <taxon>Mortierellomycotina</taxon>
        <taxon>Mortierellomycetes</taxon>
        <taxon>Mortierellales</taxon>
        <taxon>Mortierellaceae</taxon>
        <taxon>Dissophora</taxon>
    </lineage>
</organism>
<sequence>MDSTLRDNEHPPESTAASPSFSDNSHTDDKTDANSRVGVPNNPSPTVPTSSSSLPSRPSSMLLSDPLQLQDRCEALESELSTLRSRLHQYEQSSTLREKRLSQAQQLSSTTQQSMQTLKQQHEMMRIQLTNIQEDAALSRSQLEDKTKENRQLKSTIQEQRRELDEVVLDRDSLSLEMVECHADNAKFLKRLRTSNDKVDRLQDENRYLIEQLRELRAKVVEVADEKTKVSETLDRERQRAGQAALELERVVARYKDEVERLQDLVLAMGQKHVQVQGQLTFLQHQAQAQLQIRQQQQLAIEQGGSTDPQQQQQQQQLQHQPQEQSLLSRSSSAHSSSMSNVAPSLQSLDSASSSLASTLSPSQQQQHQLGAGIVLGDGALASILSSIAASSHLRRSKPARRFTVNNSSASFSTSHERQEQEATPLTLEQRKCKFLMDQITVLQRGYDTLRQEKITMELQLDLMQRQHEFHHQQQQQRQQREKRKIALGGQDEEKLEVVQRPGEGGIAQGQAHVQEIDETIESERINKELRIKETLASLESKHGQSITTLVHESQQTAPTSEAKDEGSILRSDSSLFLSNPGRKLDEGESEEEQDVGDEGDAGRQQQQRDKQGQRHRRQYQDDYRLRHVHRPPRIAEVVEWDVQQCSCCMGVLIEI</sequence>
<dbReference type="Proteomes" id="UP000738325">
    <property type="component" value="Unassembled WGS sequence"/>
</dbReference>
<dbReference type="GO" id="GO:0043565">
    <property type="term" value="F:sequence-specific DNA binding"/>
    <property type="evidence" value="ECO:0007669"/>
    <property type="project" value="TreeGrafter"/>
</dbReference>
<reference evidence="3" key="1">
    <citation type="journal article" date="2020" name="Fungal Divers.">
        <title>Resolving the Mortierellaceae phylogeny through synthesis of multi-gene phylogenetics and phylogenomics.</title>
        <authorList>
            <person name="Vandepol N."/>
            <person name="Liber J."/>
            <person name="Desiro A."/>
            <person name="Na H."/>
            <person name="Kennedy M."/>
            <person name="Barry K."/>
            <person name="Grigoriev I.V."/>
            <person name="Miller A.N."/>
            <person name="O'Donnell K."/>
            <person name="Stajich J.E."/>
            <person name="Bonito G."/>
        </authorList>
    </citation>
    <scope>NUCLEOTIDE SEQUENCE</scope>
    <source>
        <strain evidence="3">REB-010B</strain>
    </source>
</reference>
<feature type="compositionally biased region" description="Low complexity" evidence="2">
    <location>
        <begin position="310"/>
        <end position="347"/>
    </location>
</feature>
<feature type="region of interest" description="Disordered" evidence="2">
    <location>
        <begin position="1"/>
        <end position="62"/>
    </location>
</feature>
<feature type="compositionally biased region" description="Polar residues" evidence="2">
    <location>
        <begin position="404"/>
        <end position="414"/>
    </location>
</feature>
<feature type="coiled-coil region" evidence="1">
    <location>
        <begin position="73"/>
        <end position="219"/>
    </location>
</feature>
<dbReference type="GO" id="GO:0010468">
    <property type="term" value="P:regulation of gene expression"/>
    <property type="evidence" value="ECO:0007669"/>
    <property type="project" value="TreeGrafter"/>
</dbReference>
<feature type="region of interest" description="Disordered" evidence="2">
    <location>
        <begin position="391"/>
        <end position="424"/>
    </location>
</feature>
<feature type="compositionally biased region" description="Basic and acidic residues" evidence="2">
    <location>
        <begin position="1"/>
        <end position="12"/>
    </location>
</feature>
<feature type="region of interest" description="Disordered" evidence="2">
    <location>
        <begin position="468"/>
        <end position="488"/>
    </location>
</feature>
<evidence type="ECO:0000313" key="3">
    <source>
        <dbReference type="EMBL" id="KAG0317062.1"/>
    </source>
</evidence>
<feature type="compositionally biased region" description="Polar residues" evidence="2">
    <location>
        <begin position="15"/>
        <end position="24"/>
    </location>
</feature>
<dbReference type="PANTHER" id="PTHR14312">
    <property type="entry name" value="CREB/ATF BZIP TRANSCRIPTION FACTOR"/>
    <property type="match status" value="1"/>
</dbReference>
<protein>
    <submittedName>
        <fullName evidence="3">Uncharacterized protein</fullName>
    </submittedName>
</protein>
<gene>
    <name evidence="3" type="ORF">BGZ99_006519</name>
</gene>
<name>A0A9P6RGF5_9FUNG</name>
<feature type="region of interest" description="Disordered" evidence="2">
    <location>
        <begin position="551"/>
        <end position="626"/>
    </location>
</feature>
<keyword evidence="1" id="KW-0175">Coiled coil</keyword>
<keyword evidence="4" id="KW-1185">Reference proteome</keyword>
<evidence type="ECO:0000256" key="1">
    <source>
        <dbReference type="SAM" id="Coils"/>
    </source>
</evidence>
<feature type="compositionally biased region" description="Acidic residues" evidence="2">
    <location>
        <begin position="588"/>
        <end position="600"/>
    </location>
</feature>
<dbReference type="GO" id="GO:0005634">
    <property type="term" value="C:nucleus"/>
    <property type="evidence" value="ECO:0007669"/>
    <property type="project" value="TreeGrafter"/>
</dbReference>
<feature type="region of interest" description="Disordered" evidence="2">
    <location>
        <begin position="300"/>
        <end position="347"/>
    </location>
</feature>
<dbReference type="EMBL" id="JAAAIP010000443">
    <property type="protein sequence ID" value="KAG0317062.1"/>
    <property type="molecule type" value="Genomic_DNA"/>
</dbReference>